<dbReference type="InterPro" id="IPR036047">
    <property type="entry name" value="F-box-like_dom_sf"/>
</dbReference>
<proteinExistence type="predicted"/>
<dbReference type="Gene3D" id="3.80.10.10">
    <property type="entry name" value="Ribonuclease Inhibitor"/>
    <property type="match status" value="1"/>
</dbReference>
<protein>
    <recommendedName>
        <fullName evidence="6">F-box domain-containing protein</fullName>
    </recommendedName>
</protein>
<evidence type="ECO:0000256" key="1">
    <source>
        <dbReference type="SAM" id="MobiDB-lite"/>
    </source>
</evidence>
<evidence type="ECO:0000313" key="4">
    <source>
        <dbReference type="EMBL" id="KAL2349512.1"/>
    </source>
</evidence>
<dbReference type="Pfam" id="PF24758">
    <property type="entry name" value="LRR_At5g56370"/>
    <property type="match status" value="1"/>
</dbReference>
<name>A0ABD1NMZ9_9FABA</name>
<dbReference type="AlphaFoldDB" id="A0ABD1NMZ9"/>
<dbReference type="PANTHER" id="PTHR31900:SF30">
    <property type="entry name" value="SUPERFAMILY PROTEIN, PUTATIVE-RELATED"/>
    <property type="match status" value="1"/>
</dbReference>
<gene>
    <name evidence="4" type="ORF">Fmac_003512</name>
</gene>
<dbReference type="PANTHER" id="PTHR31900">
    <property type="entry name" value="F-BOX/RNI SUPERFAMILY PROTEIN-RELATED"/>
    <property type="match status" value="1"/>
</dbReference>
<keyword evidence="5" id="KW-1185">Reference proteome</keyword>
<dbReference type="SUPFAM" id="SSF52058">
    <property type="entry name" value="L domain-like"/>
    <property type="match status" value="1"/>
</dbReference>
<evidence type="ECO:0000313" key="5">
    <source>
        <dbReference type="Proteomes" id="UP001603857"/>
    </source>
</evidence>
<dbReference type="InterPro" id="IPR055411">
    <property type="entry name" value="LRR_FXL15/At3g58940/PEG3-like"/>
</dbReference>
<dbReference type="InterPro" id="IPR032675">
    <property type="entry name" value="LRR_dom_sf"/>
</dbReference>
<dbReference type="InterPro" id="IPR001810">
    <property type="entry name" value="F-box_dom"/>
</dbReference>
<dbReference type="EMBL" id="JBGMDY010000001">
    <property type="protein sequence ID" value="KAL2349512.1"/>
    <property type="molecule type" value="Genomic_DNA"/>
</dbReference>
<comment type="caution">
    <text evidence="4">The sequence shown here is derived from an EMBL/GenBank/DDBJ whole genome shotgun (WGS) entry which is preliminary data.</text>
</comment>
<feature type="domain" description="F-box/LRR-repeat protein 15/At3g58940/PEG3-like LRR" evidence="3">
    <location>
        <begin position="116"/>
        <end position="231"/>
    </location>
</feature>
<dbReference type="Proteomes" id="UP001603857">
    <property type="component" value="Unassembled WGS sequence"/>
</dbReference>
<evidence type="ECO:0000259" key="2">
    <source>
        <dbReference type="Pfam" id="PF00646"/>
    </source>
</evidence>
<dbReference type="SUPFAM" id="SSF81383">
    <property type="entry name" value="F-box domain"/>
    <property type="match status" value="1"/>
</dbReference>
<sequence>MDVKSYTTRKRRKLHEGDQRALNEGDGTQLCDLPPELLPEIISNLPLKHAIRTSVLSKVWKDKWTEVSKVELEEEAFEKRQEFKDFVEKVLAVCNTSCFIKFSLTCEVSEDASQVNKWLNKSIKARIEDLKLDFDRIENELLVLPDHLFSSQSLIHFHLSMPQVMNLPPAIYFPNLKTLTLRYVVFPDTTPTQNLFSSCPSLEHLTLVDCHWKKVRAVDIAIPSLESLTIREWRDDDDAAKPGDEYYHNAPPCQITITGSRNLKTFSYDGDLINDYFLNSSDSVTDGTVDAHTTTNQTLDAGQFVLKLVRALSNVEKLSITDFAVHALCRTPNLILQFPLLNNLTELRVASGSPLNFACPSLLILLRNSPNLQLIDFIMGQHALRINDTRNSACLEMARFR</sequence>
<feature type="region of interest" description="Disordered" evidence="1">
    <location>
        <begin position="1"/>
        <end position="27"/>
    </location>
</feature>
<organism evidence="4 5">
    <name type="scientific">Flemingia macrophylla</name>
    <dbReference type="NCBI Taxonomy" id="520843"/>
    <lineage>
        <taxon>Eukaryota</taxon>
        <taxon>Viridiplantae</taxon>
        <taxon>Streptophyta</taxon>
        <taxon>Embryophyta</taxon>
        <taxon>Tracheophyta</taxon>
        <taxon>Spermatophyta</taxon>
        <taxon>Magnoliopsida</taxon>
        <taxon>eudicotyledons</taxon>
        <taxon>Gunneridae</taxon>
        <taxon>Pentapetalae</taxon>
        <taxon>rosids</taxon>
        <taxon>fabids</taxon>
        <taxon>Fabales</taxon>
        <taxon>Fabaceae</taxon>
        <taxon>Papilionoideae</taxon>
        <taxon>50 kb inversion clade</taxon>
        <taxon>NPAAA clade</taxon>
        <taxon>indigoferoid/millettioid clade</taxon>
        <taxon>Phaseoleae</taxon>
        <taxon>Flemingia</taxon>
    </lineage>
</organism>
<dbReference type="Pfam" id="PF00646">
    <property type="entry name" value="F-box"/>
    <property type="match status" value="1"/>
</dbReference>
<evidence type="ECO:0008006" key="6">
    <source>
        <dbReference type="Google" id="ProtNLM"/>
    </source>
</evidence>
<reference evidence="4 5" key="1">
    <citation type="submission" date="2024-08" db="EMBL/GenBank/DDBJ databases">
        <title>Insights into the chromosomal genome structure of Flemingia macrophylla.</title>
        <authorList>
            <person name="Ding Y."/>
            <person name="Zhao Y."/>
            <person name="Bi W."/>
            <person name="Wu M."/>
            <person name="Zhao G."/>
            <person name="Gong Y."/>
            <person name="Li W."/>
            <person name="Zhang P."/>
        </authorList>
    </citation>
    <scope>NUCLEOTIDE SEQUENCE [LARGE SCALE GENOMIC DNA]</scope>
    <source>
        <strain evidence="4">DYQJB</strain>
        <tissue evidence="4">Leaf</tissue>
    </source>
</reference>
<evidence type="ECO:0000259" key="3">
    <source>
        <dbReference type="Pfam" id="PF24758"/>
    </source>
</evidence>
<accession>A0ABD1NMZ9</accession>
<dbReference type="InterPro" id="IPR050232">
    <property type="entry name" value="FBL13/AtMIF1-like"/>
</dbReference>
<feature type="domain" description="F-box" evidence="2">
    <location>
        <begin position="30"/>
        <end position="67"/>
    </location>
</feature>